<evidence type="ECO:0000313" key="2">
    <source>
        <dbReference type="EMBL" id="TCT03049.1"/>
    </source>
</evidence>
<dbReference type="RefSeq" id="WP_132584604.1">
    <property type="nucleotide sequence ID" value="NZ_SMAJ01000016.1"/>
</dbReference>
<keyword evidence="3" id="KW-1185">Reference proteome</keyword>
<gene>
    <name evidence="2" type="ORF">EDC26_11616</name>
</gene>
<organism evidence="2 3">
    <name type="scientific">Paralcaligenes ureilyticus</name>
    <dbReference type="NCBI Taxonomy" id="627131"/>
    <lineage>
        <taxon>Bacteria</taxon>
        <taxon>Pseudomonadati</taxon>
        <taxon>Pseudomonadota</taxon>
        <taxon>Betaproteobacteria</taxon>
        <taxon>Burkholderiales</taxon>
        <taxon>Alcaligenaceae</taxon>
        <taxon>Paralcaligenes</taxon>
    </lineage>
</organism>
<dbReference type="GO" id="GO:0016810">
    <property type="term" value="F:hydrolase activity, acting on carbon-nitrogen (but not peptide) bonds"/>
    <property type="evidence" value="ECO:0007669"/>
    <property type="project" value="InterPro"/>
</dbReference>
<dbReference type="InterPro" id="IPR032466">
    <property type="entry name" value="Metal_Hydrolase"/>
</dbReference>
<dbReference type="InterPro" id="IPR006680">
    <property type="entry name" value="Amidohydro-rel"/>
</dbReference>
<dbReference type="CDD" id="cd01299">
    <property type="entry name" value="Met_dep_hydrolase_A"/>
    <property type="match status" value="1"/>
</dbReference>
<sequence>MRTIIKNATLIDCVNPAPIPNTSIVIEDKRIKKIRHGGDEPAGAEDSVVDANGAYLLPGLWDVHVHPDYHSLSEMPLPEQVALFGHRLRSALKDSGMVGFRCAGSHHYMDVAWRRAFEADQYVGPRVFASGHFLTTTGGHFLHSGHALECDGPYGFVKAIREEIKNGVDHIKLNLSGGIMGPAWDLHTQSFLLDEELKAAFDICRLRGFKIMAHATHPNAVKAAITMGAHSIEHGYIMDDECIELLLEYDTWLVPTLAISHLTPKQASNKWESLWTKQRGLSHALCCRAEAAAEDHTEWFAKAVKAGVKMALGSDIRPLKDAALLEMGLWTRCGATPWQTLIAATKHGAAICGAENDLGTVEVGKVADLIVVGANPLDNIDHLRQLHLVIKDGVVVSDKRKRQAI</sequence>
<dbReference type="PANTHER" id="PTHR43135">
    <property type="entry name" value="ALPHA-D-RIBOSE 1-METHYLPHOSPHONATE 5-TRIPHOSPHATE DIPHOSPHATASE"/>
    <property type="match status" value="1"/>
</dbReference>
<dbReference type="InterPro" id="IPR051781">
    <property type="entry name" value="Metallo-dep_Hydrolase"/>
</dbReference>
<evidence type="ECO:0000259" key="1">
    <source>
        <dbReference type="Pfam" id="PF01979"/>
    </source>
</evidence>
<dbReference type="Gene3D" id="2.30.40.10">
    <property type="entry name" value="Urease, subunit C, domain 1"/>
    <property type="match status" value="1"/>
</dbReference>
<dbReference type="SUPFAM" id="SSF51338">
    <property type="entry name" value="Composite domain of metallo-dependent hydrolases"/>
    <property type="match status" value="1"/>
</dbReference>
<keyword evidence="2" id="KW-0378">Hydrolase</keyword>
<dbReference type="Pfam" id="PF01979">
    <property type="entry name" value="Amidohydro_1"/>
    <property type="match status" value="1"/>
</dbReference>
<dbReference type="AlphaFoldDB" id="A0A4R3LTY6"/>
<dbReference type="Gene3D" id="3.20.20.140">
    <property type="entry name" value="Metal-dependent hydrolases"/>
    <property type="match status" value="1"/>
</dbReference>
<dbReference type="InterPro" id="IPR057744">
    <property type="entry name" value="OTAase-like"/>
</dbReference>
<protein>
    <submittedName>
        <fullName evidence="2">Imidazolonepropionase-like amidohydrolase</fullName>
    </submittedName>
</protein>
<dbReference type="InterPro" id="IPR011059">
    <property type="entry name" value="Metal-dep_hydrolase_composite"/>
</dbReference>
<reference evidence="2 3" key="1">
    <citation type="submission" date="2019-03" db="EMBL/GenBank/DDBJ databases">
        <title>Genomic Encyclopedia of Type Strains, Phase IV (KMG-IV): sequencing the most valuable type-strain genomes for metagenomic binning, comparative biology and taxonomic classification.</title>
        <authorList>
            <person name="Goeker M."/>
        </authorList>
    </citation>
    <scope>NUCLEOTIDE SEQUENCE [LARGE SCALE GENOMIC DNA]</scope>
    <source>
        <strain evidence="2 3">DSM 24591</strain>
    </source>
</reference>
<proteinExistence type="predicted"/>
<dbReference type="EMBL" id="SMAJ01000016">
    <property type="protein sequence ID" value="TCT03049.1"/>
    <property type="molecule type" value="Genomic_DNA"/>
</dbReference>
<comment type="caution">
    <text evidence="2">The sequence shown here is derived from an EMBL/GenBank/DDBJ whole genome shotgun (WGS) entry which is preliminary data.</text>
</comment>
<dbReference type="Proteomes" id="UP000295525">
    <property type="component" value="Unassembled WGS sequence"/>
</dbReference>
<dbReference type="SUPFAM" id="SSF51556">
    <property type="entry name" value="Metallo-dependent hydrolases"/>
    <property type="match status" value="1"/>
</dbReference>
<name>A0A4R3LTY6_9BURK</name>
<dbReference type="PANTHER" id="PTHR43135:SF3">
    <property type="entry name" value="ALPHA-D-RIBOSE 1-METHYLPHOSPHONATE 5-TRIPHOSPHATE DIPHOSPHATASE"/>
    <property type="match status" value="1"/>
</dbReference>
<accession>A0A4R3LTY6</accession>
<evidence type="ECO:0000313" key="3">
    <source>
        <dbReference type="Proteomes" id="UP000295525"/>
    </source>
</evidence>
<dbReference type="OrthoDB" id="9782972at2"/>
<feature type="domain" description="Amidohydrolase-related" evidence="1">
    <location>
        <begin position="55"/>
        <end position="396"/>
    </location>
</feature>